<reference evidence="1 2" key="1">
    <citation type="journal article" date="2013" name="PLoS Genet.">
        <title>The genome and development-dependent transcriptomes of Pyronema confluens: a window into fungal evolution.</title>
        <authorList>
            <person name="Traeger S."/>
            <person name="Altegoer F."/>
            <person name="Freitag M."/>
            <person name="Gabaldon T."/>
            <person name="Kempken F."/>
            <person name="Kumar A."/>
            <person name="Marcet-Houben M."/>
            <person name="Poggeler S."/>
            <person name="Stajich J.E."/>
            <person name="Nowrousian M."/>
        </authorList>
    </citation>
    <scope>NUCLEOTIDE SEQUENCE [LARGE SCALE GENOMIC DNA]</scope>
    <source>
        <strain evidence="2">CBS 100304</strain>
        <tissue evidence="1">Vegetative mycelium</tissue>
    </source>
</reference>
<dbReference type="EMBL" id="HF935273">
    <property type="protein sequence ID" value="CCX05787.1"/>
    <property type="molecule type" value="Genomic_DNA"/>
</dbReference>
<organism evidence="1 2">
    <name type="scientific">Pyronema omphalodes (strain CBS 100304)</name>
    <name type="common">Pyronema confluens</name>
    <dbReference type="NCBI Taxonomy" id="1076935"/>
    <lineage>
        <taxon>Eukaryota</taxon>
        <taxon>Fungi</taxon>
        <taxon>Dikarya</taxon>
        <taxon>Ascomycota</taxon>
        <taxon>Pezizomycotina</taxon>
        <taxon>Pezizomycetes</taxon>
        <taxon>Pezizales</taxon>
        <taxon>Pyronemataceae</taxon>
        <taxon>Pyronema</taxon>
    </lineage>
</organism>
<accession>U4KWD8</accession>
<name>U4KWD8_PYROM</name>
<dbReference type="Proteomes" id="UP000018144">
    <property type="component" value="Unassembled WGS sequence"/>
</dbReference>
<dbReference type="OrthoDB" id="4772757at2759"/>
<dbReference type="AlphaFoldDB" id="U4KWD8"/>
<evidence type="ECO:0000313" key="1">
    <source>
        <dbReference type="EMBL" id="CCX05787.1"/>
    </source>
</evidence>
<protein>
    <submittedName>
        <fullName evidence="1">Uncharacterized protein</fullName>
    </submittedName>
</protein>
<gene>
    <name evidence="1" type="ORF">PCON_05374</name>
</gene>
<proteinExistence type="predicted"/>
<sequence>MIAGNMRNVLEVAIKYVGAIGTFNQHNPEESSLVLGGFMVILKLGLELGRCFEEFQGILDRIHNHLLYLPMFAKILH</sequence>
<keyword evidence="2" id="KW-1185">Reference proteome</keyword>
<evidence type="ECO:0000313" key="2">
    <source>
        <dbReference type="Proteomes" id="UP000018144"/>
    </source>
</evidence>